<organism evidence="3 4">
    <name type="scientific">Hamadaea flava</name>
    <dbReference type="NCBI Taxonomy" id="1742688"/>
    <lineage>
        <taxon>Bacteria</taxon>
        <taxon>Bacillati</taxon>
        <taxon>Actinomycetota</taxon>
        <taxon>Actinomycetes</taxon>
        <taxon>Micromonosporales</taxon>
        <taxon>Micromonosporaceae</taxon>
        <taxon>Hamadaea</taxon>
    </lineage>
</organism>
<keyword evidence="4" id="KW-1185">Reference proteome</keyword>
<dbReference type="Gene3D" id="3.40.50.720">
    <property type="entry name" value="NAD(P)-binding Rossmann-like Domain"/>
    <property type="match status" value="1"/>
</dbReference>
<dbReference type="InterPro" id="IPR036291">
    <property type="entry name" value="NAD(P)-bd_dom_sf"/>
</dbReference>
<feature type="domain" description="NAD-dependent epimerase/dehydratase" evidence="2">
    <location>
        <begin position="2"/>
        <end position="220"/>
    </location>
</feature>
<reference evidence="4" key="1">
    <citation type="journal article" date="2019" name="Int. J. Syst. Evol. Microbiol.">
        <title>The Global Catalogue of Microorganisms (GCM) 10K type strain sequencing project: providing services to taxonomists for standard genome sequencing and annotation.</title>
        <authorList>
            <consortium name="The Broad Institute Genomics Platform"/>
            <consortium name="The Broad Institute Genome Sequencing Center for Infectious Disease"/>
            <person name="Wu L."/>
            <person name="Ma J."/>
        </authorList>
    </citation>
    <scope>NUCLEOTIDE SEQUENCE [LARGE SCALE GENOMIC DNA]</scope>
    <source>
        <strain evidence="4">CGMCC 4.7289</strain>
    </source>
</reference>
<dbReference type="Pfam" id="PF01370">
    <property type="entry name" value="Epimerase"/>
    <property type="match status" value="1"/>
</dbReference>
<evidence type="ECO:0000313" key="3">
    <source>
        <dbReference type="EMBL" id="MFC4135634.1"/>
    </source>
</evidence>
<proteinExistence type="inferred from homology"/>
<comment type="similarity">
    <text evidence="1">Belongs to the NAD(P)-dependent epimerase/dehydratase family.</text>
</comment>
<protein>
    <submittedName>
        <fullName evidence="3">NAD-dependent epimerase/dehydratase family protein</fullName>
    </submittedName>
</protein>
<comment type="caution">
    <text evidence="3">The sequence shown here is derived from an EMBL/GenBank/DDBJ whole genome shotgun (WGS) entry which is preliminary data.</text>
</comment>
<dbReference type="InterPro" id="IPR001509">
    <property type="entry name" value="Epimerase_deHydtase"/>
</dbReference>
<dbReference type="PANTHER" id="PTHR43000">
    <property type="entry name" value="DTDP-D-GLUCOSE 4,6-DEHYDRATASE-RELATED"/>
    <property type="match status" value="1"/>
</dbReference>
<dbReference type="Proteomes" id="UP001595816">
    <property type="component" value="Unassembled WGS sequence"/>
</dbReference>
<dbReference type="RefSeq" id="WP_253750049.1">
    <property type="nucleotide sequence ID" value="NZ_JAMZDZ010000001.1"/>
</dbReference>
<gene>
    <name evidence="3" type="ORF">ACFOZ4_33890</name>
</gene>
<dbReference type="EMBL" id="JBHSAY010000023">
    <property type="protein sequence ID" value="MFC4135634.1"/>
    <property type="molecule type" value="Genomic_DNA"/>
</dbReference>
<dbReference type="SUPFAM" id="SSF51735">
    <property type="entry name" value="NAD(P)-binding Rossmann-fold domains"/>
    <property type="match status" value="1"/>
</dbReference>
<evidence type="ECO:0000256" key="1">
    <source>
        <dbReference type="ARBA" id="ARBA00007637"/>
    </source>
</evidence>
<name>A0ABV8LYU3_9ACTN</name>
<accession>A0ABV8LYU3</accession>
<evidence type="ECO:0000313" key="4">
    <source>
        <dbReference type="Proteomes" id="UP001595816"/>
    </source>
</evidence>
<evidence type="ECO:0000259" key="2">
    <source>
        <dbReference type="Pfam" id="PF01370"/>
    </source>
</evidence>
<sequence length="288" mass="30524">MILVTGGGGFLGTHVTQALRDLGEDVVIAQRRGPSPVDVTDPASVRELGRRFPITRVVHLAAAGLGDGSTLDKLWADTLALFTVLRAAYEWNVERVVLASSIGVYAGVTPDDGYYREDVPLPVASPHAIPAAKKIMETVAAVQREVPSVTARVGAIWGPLGRPASPFFAAPQMIHQVVRGQQPAAPADDAIDMLYAKDCGTAVARLVTTAELRHSAYNIGSGRVTSNRELAAAITRVVPGARIALTDGGETQAALDVARLRADTGFEPEYALDRAVADYAAWLADHEK</sequence>